<name>A0A1E1XFK6_9ACAR</name>
<evidence type="ECO:0000313" key="1">
    <source>
        <dbReference type="EMBL" id="JAT98033.1"/>
    </source>
</evidence>
<reference evidence="1" key="1">
    <citation type="journal article" date="2017" name="Front. Cell. Infect. Microbiol.">
        <title>The Distinct Transcriptional Response of the Midgut of Amblyomma sculptum and Amblyomma aureolatum Ticks to Rickettsia rickettsii Correlates to Their Differences in Susceptibility to Infection.</title>
        <authorList>
            <person name="Martins L.A."/>
            <person name="Galletti M.F.B.M."/>
            <person name="Ribeiro J.M."/>
            <person name="Fujita A."/>
            <person name="Costa F.B."/>
            <person name="Labruna M.B."/>
            <person name="Daffre S."/>
            <person name="Fogaca A.C."/>
        </authorList>
    </citation>
    <scope>NUCLEOTIDE SEQUENCE</scope>
</reference>
<feature type="non-terminal residue" evidence="1">
    <location>
        <position position="1"/>
    </location>
</feature>
<dbReference type="PANTHER" id="PTHR37162:SF11">
    <property type="match status" value="1"/>
</dbReference>
<sequence length="307" mass="34494">KKQVSLPKCVSFQNIVEFIQDTLVVAKLNFALSVAATLKPFLMEFQTDKPMLFLLARDLETIVRKLMTKFIKCSTLSSAAGITGVLQIDIEDPKNHTPLEKVDVGHTVEQILKKSNASAKDIFQFKMECKQFLVAVTKKVLEKSPLRFPVVRGLSSLDPRQMCCRPNECLAGLKKVLEALIAAGRLTDQHRDSVLAEYTELLQEKHQLRLFEKATSLDTFFSELLQFNASYAELWKVVKSLLVLSHGQATVERGFSINRQISVENLKGLSYISQRIVCDAVEKAGGIFNIVITKDLRKAVSAARHHY</sequence>
<proteinExistence type="evidence at transcript level"/>
<dbReference type="AlphaFoldDB" id="A0A1E1XFK6"/>
<feature type="non-terminal residue" evidence="1">
    <location>
        <position position="307"/>
    </location>
</feature>
<dbReference type="EMBL" id="GFAC01001155">
    <property type="protein sequence ID" value="JAT98033.1"/>
    <property type="molecule type" value="mRNA"/>
</dbReference>
<dbReference type="PANTHER" id="PTHR37162">
    <property type="entry name" value="HAT FAMILY DIMERISATION DOMAINCONTAINING PROTEIN-RELATED"/>
    <property type="match status" value="1"/>
</dbReference>
<protein>
    <submittedName>
        <fullName evidence="1">Uncharacterized protein</fullName>
    </submittedName>
</protein>
<accession>A0A1E1XFK6</accession>
<organism evidence="1">
    <name type="scientific">Amblyomma aureolatum</name>
    <dbReference type="NCBI Taxonomy" id="187763"/>
    <lineage>
        <taxon>Eukaryota</taxon>
        <taxon>Metazoa</taxon>
        <taxon>Ecdysozoa</taxon>
        <taxon>Arthropoda</taxon>
        <taxon>Chelicerata</taxon>
        <taxon>Arachnida</taxon>
        <taxon>Acari</taxon>
        <taxon>Parasitiformes</taxon>
        <taxon>Ixodida</taxon>
        <taxon>Ixodoidea</taxon>
        <taxon>Ixodidae</taxon>
        <taxon>Amblyomminae</taxon>
        <taxon>Amblyomma</taxon>
    </lineage>
</organism>